<dbReference type="OrthoDB" id="441660at2759"/>
<dbReference type="Gene3D" id="3.90.182.10">
    <property type="entry name" value="Toxin - Anthrax Protective Antigen,domain 1"/>
    <property type="match status" value="1"/>
</dbReference>
<dbReference type="PROSITE" id="PS51820">
    <property type="entry name" value="PA14"/>
    <property type="match status" value="1"/>
</dbReference>
<accession>A0A9W5WW89</accession>
<dbReference type="InterPro" id="IPR013169">
    <property type="entry name" value="mRNA_splic_Cwf18-like"/>
</dbReference>
<comment type="caution">
    <text evidence="3">The sequence shown here is derived from an EMBL/GenBank/DDBJ whole genome shotgun (WGS) entry which is preliminary data.</text>
</comment>
<keyword evidence="1" id="KW-0175">Coiled coil</keyword>
<evidence type="ECO:0000313" key="3">
    <source>
        <dbReference type="EMBL" id="GFE55738.1"/>
    </source>
</evidence>
<dbReference type="InterPro" id="IPR036943">
    <property type="entry name" value="FN_type2_sf"/>
</dbReference>
<sequence length="1015" mass="113492">MDTCQAYAGERKYAFTRSFKERRLLVPLLLYFACLVSSVAAVHDVNQTTAPPKDLTIPPGTEYDRESLQKLTEFRQRHRKTVDGMLCAAAFVRNGNTFTDCTTTEAPDGSVGREWCYVEVQLIGVGFRDWDFCAGTVDYDVLRSKAALLSQLKASELAHSVLQLSATEKRLEKTLTHFDAVCGHGTESHENEMNSLSHTLRGLERALQQVEANSQTLHTLREEYEALAEQLEITRKSALNDKRNCSIVQGYFPAMVGDGVRASYFDNPYLRGPPVGFVDHPSLSLTFDEILPVSGLDIRSFSVRFETYLRVPVSGNYTFWLEADCNFLMFVDGELVIEHGLEGRGRFVSGFNTVGVVALDGRSTSSTHTSSRKMSLVGGKRYPLVLEYSHQSALKYRDENVVRLSLSWETDTHSRTVIGSEYFFRRRDSGESLVISGLEAKLFDLAMLENGAQAFLNVTNLLVADVPDRFRGSRMVRTVVKPDYDQVNFYISHDAFVYVAQSIHSPYIPISEDMTMFERSGDVLSVYGFNHNCEEANNQQEFSVYYKRFKAGPVKLQMLPETSFFIFLQPTLANSVCPDDVQYLPFKNGDGCASSSSLSATFDCSKGFGSGYWQSGAGRTSGQWLMRTFANPVELVHFHFSPMDGNAPTRARIAFPDGVEEEFELQSQLRFELGYHGVVDSIRIAFDSPTSGEPDTSSDKNGTSDTIGGTFAFYGRECGAHTVMEDAVRFPLHINFCQGGQSCGSNQLDLGHVKGSHGRLSYGWGSSNVVAGLDDVPFCTARMEHTTASDSISLHGEEHDITEGLVPANKESTFALLLKNKAGLPLGLGQRWTIDVPEHGIYKVEVLLSALCSTVESASLLMNGVEMLEGELLQVGQSLEFCFAVAYYPQRASAMEDKLKSLVFHHYVPKDENLKRLVRSNLEDYRQIEEDIDAAITKVIDEHDKKDVLSLVLPSKQNWDLKRDLRDSRQLLATRTDAVIMKLLQKNSNKEEIDSAMLVHFNQDNIDRELEQDDY</sequence>
<evidence type="ECO:0000256" key="1">
    <source>
        <dbReference type="SAM" id="Coils"/>
    </source>
</evidence>
<feature type="domain" description="PA14" evidence="2">
    <location>
        <begin position="255"/>
        <end position="422"/>
    </location>
</feature>
<dbReference type="EMBL" id="BLIY01000024">
    <property type="protein sequence ID" value="GFE55738.1"/>
    <property type="molecule type" value="Genomic_DNA"/>
</dbReference>
<dbReference type="SUPFAM" id="SSF56988">
    <property type="entry name" value="Anthrax protective antigen"/>
    <property type="match status" value="1"/>
</dbReference>
<dbReference type="Proteomes" id="UP001057455">
    <property type="component" value="Unassembled WGS sequence"/>
</dbReference>
<dbReference type="AlphaFoldDB" id="A0A9W5WW89"/>
<dbReference type="Pfam" id="PF08315">
    <property type="entry name" value="cwf18"/>
    <property type="match status" value="1"/>
</dbReference>
<dbReference type="InterPro" id="IPR037524">
    <property type="entry name" value="PA14/GLEYA"/>
</dbReference>
<organism evidence="3 4">
    <name type="scientific">Babesia ovis</name>
    <dbReference type="NCBI Taxonomy" id="5869"/>
    <lineage>
        <taxon>Eukaryota</taxon>
        <taxon>Sar</taxon>
        <taxon>Alveolata</taxon>
        <taxon>Apicomplexa</taxon>
        <taxon>Aconoidasida</taxon>
        <taxon>Piroplasmida</taxon>
        <taxon>Babesiidae</taxon>
        <taxon>Babesia</taxon>
    </lineage>
</organism>
<dbReference type="Gene3D" id="2.10.10.10">
    <property type="entry name" value="Fibronectin, type II, collagen-binding"/>
    <property type="match status" value="1"/>
</dbReference>
<proteinExistence type="predicted"/>
<gene>
    <name evidence="3" type="ORF">BaOVIS_031420</name>
</gene>
<dbReference type="InterPro" id="IPR011658">
    <property type="entry name" value="PA14_dom"/>
</dbReference>
<keyword evidence="4" id="KW-1185">Reference proteome</keyword>
<name>A0A9W5WW89_BABOV</name>
<feature type="coiled-coil region" evidence="1">
    <location>
        <begin position="186"/>
        <end position="241"/>
    </location>
</feature>
<dbReference type="Pfam" id="PF07691">
    <property type="entry name" value="PA14"/>
    <property type="match status" value="1"/>
</dbReference>
<evidence type="ECO:0000313" key="4">
    <source>
        <dbReference type="Proteomes" id="UP001057455"/>
    </source>
</evidence>
<protein>
    <submittedName>
        <fullName evidence="3">PA14 domain-containing protein</fullName>
    </submittedName>
</protein>
<reference evidence="3" key="1">
    <citation type="submission" date="2019-12" db="EMBL/GenBank/DDBJ databases">
        <title>Genome sequence of Babesia ovis.</title>
        <authorList>
            <person name="Yamagishi J."/>
            <person name="Sevinc F."/>
            <person name="Xuan X."/>
        </authorList>
    </citation>
    <scope>NUCLEOTIDE SEQUENCE</scope>
    <source>
        <strain evidence="3">Selcuk</strain>
    </source>
</reference>
<evidence type="ECO:0000259" key="2">
    <source>
        <dbReference type="PROSITE" id="PS51820"/>
    </source>
</evidence>
<dbReference type="SMART" id="SM00758">
    <property type="entry name" value="PA14"/>
    <property type="match status" value="1"/>
</dbReference>